<sequence>MTAVYSVSREIKKATDKSGQPQANDYGGCFYTVAFTTDREIQLLGLKFYGPAKQNVGTYLVDYKIVKTVEVENEYPGLVAWIGESFLTLLNYLNVWDIFGPGPYVREVQLFQPKSRVTIPMVAKGETFTVQFPRPVVITPNELTEIKFELVGPKTEYGVVRYDPIVVPLKDESHVTFNFLRGSCQLPEVLFTV</sequence>
<name>A0A1D2MMZ9_ORCCI</name>
<keyword evidence="2" id="KW-1185">Reference proteome</keyword>
<dbReference type="Gene3D" id="2.60.120.820">
    <property type="entry name" value="PHR domain"/>
    <property type="match status" value="1"/>
</dbReference>
<gene>
    <name evidence="1" type="ORF">Ocin01_12249</name>
</gene>
<dbReference type="InterPro" id="IPR038648">
    <property type="entry name" value="PHR_sf"/>
</dbReference>
<protein>
    <submittedName>
        <fullName evidence="1">Uncharacterized protein</fullName>
    </submittedName>
</protein>
<evidence type="ECO:0000313" key="1">
    <source>
        <dbReference type="EMBL" id="ODM94429.1"/>
    </source>
</evidence>
<dbReference type="AlphaFoldDB" id="A0A1D2MMZ9"/>
<comment type="caution">
    <text evidence="1">The sequence shown here is derived from an EMBL/GenBank/DDBJ whole genome shotgun (WGS) entry which is preliminary data.</text>
</comment>
<evidence type="ECO:0000313" key="2">
    <source>
        <dbReference type="Proteomes" id="UP000094527"/>
    </source>
</evidence>
<proteinExistence type="predicted"/>
<dbReference type="EMBL" id="LJIJ01000806">
    <property type="protein sequence ID" value="ODM94429.1"/>
    <property type="molecule type" value="Genomic_DNA"/>
</dbReference>
<organism evidence="1 2">
    <name type="scientific">Orchesella cincta</name>
    <name type="common">Springtail</name>
    <name type="synonym">Podura cincta</name>
    <dbReference type="NCBI Taxonomy" id="48709"/>
    <lineage>
        <taxon>Eukaryota</taxon>
        <taxon>Metazoa</taxon>
        <taxon>Ecdysozoa</taxon>
        <taxon>Arthropoda</taxon>
        <taxon>Hexapoda</taxon>
        <taxon>Collembola</taxon>
        <taxon>Entomobryomorpha</taxon>
        <taxon>Entomobryoidea</taxon>
        <taxon>Orchesellidae</taxon>
        <taxon>Orchesellinae</taxon>
        <taxon>Orchesella</taxon>
    </lineage>
</organism>
<accession>A0A1D2MMZ9</accession>
<reference evidence="1 2" key="1">
    <citation type="journal article" date="2016" name="Genome Biol. Evol.">
        <title>Gene Family Evolution Reflects Adaptation to Soil Environmental Stressors in the Genome of the Collembolan Orchesella cincta.</title>
        <authorList>
            <person name="Faddeeva-Vakhrusheva A."/>
            <person name="Derks M.F."/>
            <person name="Anvar S.Y."/>
            <person name="Agamennone V."/>
            <person name="Suring W."/>
            <person name="Smit S."/>
            <person name="van Straalen N.M."/>
            <person name="Roelofs D."/>
        </authorList>
    </citation>
    <scope>NUCLEOTIDE SEQUENCE [LARGE SCALE GENOMIC DNA]</scope>
    <source>
        <tissue evidence="1">Mixed pool</tissue>
    </source>
</reference>
<dbReference type="Proteomes" id="UP000094527">
    <property type="component" value="Unassembled WGS sequence"/>
</dbReference>